<dbReference type="Pfam" id="PF00676">
    <property type="entry name" value="E1_dh"/>
    <property type="match status" value="1"/>
</dbReference>
<comment type="catalytic activity">
    <reaction evidence="11">
        <text>N(6)-[(R)-lipoyl]-L-lysyl-[protein] + 3-methyl-2-oxobutanoate + H(+) = N(6)-[(R)-S(8)-2-methylpropanoyldihydrolipoyl]-L-lysyl-[protein] + CO2</text>
        <dbReference type="Rhea" id="RHEA:13457"/>
        <dbReference type="Rhea" id="RHEA-COMP:10474"/>
        <dbReference type="Rhea" id="RHEA-COMP:10497"/>
        <dbReference type="ChEBI" id="CHEBI:11851"/>
        <dbReference type="ChEBI" id="CHEBI:15378"/>
        <dbReference type="ChEBI" id="CHEBI:16526"/>
        <dbReference type="ChEBI" id="CHEBI:83099"/>
        <dbReference type="ChEBI" id="CHEBI:83142"/>
        <dbReference type="EC" id="1.2.4.4"/>
    </reaction>
    <physiologicalReaction direction="left-to-right" evidence="11">
        <dbReference type="Rhea" id="RHEA:13458"/>
    </physiologicalReaction>
</comment>
<evidence type="ECO:0000256" key="4">
    <source>
        <dbReference type="ARBA" id="ARBA00022723"/>
    </source>
</evidence>
<evidence type="ECO:0000259" key="13">
    <source>
        <dbReference type="Pfam" id="PF00676"/>
    </source>
</evidence>
<reference evidence="14" key="1">
    <citation type="submission" date="2022-01" db="EMBL/GenBank/DDBJ databases">
        <authorList>
            <person name="Braso-Vives M."/>
        </authorList>
    </citation>
    <scope>NUCLEOTIDE SEQUENCE</scope>
</reference>
<protein>
    <recommendedName>
        <fullName evidence="12">2-oxoisovalerate dehydrogenase subunit alpha</fullName>
        <ecNumber evidence="12">1.2.4.4</ecNumber>
    </recommendedName>
    <alternativeName>
        <fullName evidence="12">Branched-chain alpha-keto acid dehydrogenase E1 component alpha chain</fullName>
    </alternativeName>
</protein>
<evidence type="ECO:0000313" key="15">
    <source>
        <dbReference type="Proteomes" id="UP000838412"/>
    </source>
</evidence>
<dbReference type="PANTHER" id="PTHR43380:SF1">
    <property type="entry name" value="2-OXOISOVALERATE DEHYDROGENASE SUBUNIT ALPHA, MITOCHONDRIAL"/>
    <property type="match status" value="1"/>
</dbReference>
<dbReference type="InterPro" id="IPR001017">
    <property type="entry name" value="DH_E1"/>
</dbReference>
<comment type="cofactor">
    <cofactor evidence="1 12">
        <name>thiamine diphosphate</name>
        <dbReference type="ChEBI" id="CHEBI:58937"/>
    </cofactor>
</comment>
<dbReference type="Gene3D" id="3.40.50.970">
    <property type="match status" value="1"/>
</dbReference>
<dbReference type="Proteomes" id="UP000838412">
    <property type="component" value="Chromosome 4"/>
</dbReference>
<organism evidence="14 15">
    <name type="scientific">Branchiostoma lanceolatum</name>
    <name type="common">Common lancelet</name>
    <name type="synonym">Amphioxus lanceolatum</name>
    <dbReference type="NCBI Taxonomy" id="7740"/>
    <lineage>
        <taxon>Eukaryota</taxon>
        <taxon>Metazoa</taxon>
        <taxon>Chordata</taxon>
        <taxon>Cephalochordata</taxon>
        <taxon>Leptocardii</taxon>
        <taxon>Amphioxiformes</taxon>
        <taxon>Branchiostomatidae</taxon>
        <taxon>Branchiostoma</taxon>
    </lineage>
</organism>
<dbReference type="EMBL" id="OV696689">
    <property type="protein sequence ID" value="CAH1263451.1"/>
    <property type="molecule type" value="Genomic_DNA"/>
</dbReference>
<evidence type="ECO:0000256" key="6">
    <source>
        <dbReference type="ARBA" id="ARBA00022958"/>
    </source>
</evidence>
<evidence type="ECO:0000256" key="5">
    <source>
        <dbReference type="ARBA" id="ARBA00022946"/>
    </source>
</evidence>
<dbReference type="PANTHER" id="PTHR43380">
    <property type="entry name" value="2-OXOISOVALERATE DEHYDROGENASE SUBUNIT ALPHA, MITOCHONDRIAL"/>
    <property type="match status" value="1"/>
</dbReference>
<keyword evidence="8" id="KW-0496">Mitochondrion</keyword>
<dbReference type="InterPro" id="IPR050771">
    <property type="entry name" value="Alpha-ketoacid_DH_E1_comp"/>
</dbReference>
<evidence type="ECO:0000256" key="1">
    <source>
        <dbReference type="ARBA" id="ARBA00001964"/>
    </source>
</evidence>
<keyword evidence="5" id="KW-0809">Transit peptide</keyword>
<evidence type="ECO:0000256" key="7">
    <source>
        <dbReference type="ARBA" id="ARBA00023002"/>
    </source>
</evidence>
<dbReference type="GO" id="GO:0009083">
    <property type="term" value="P:branched-chain amino acid catabolic process"/>
    <property type="evidence" value="ECO:0007669"/>
    <property type="project" value="TreeGrafter"/>
</dbReference>
<evidence type="ECO:0000313" key="14">
    <source>
        <dbReference type="EMBL" id="CAH1263451.1"/>
    </source>
</evidence>
<evidence type="ECO:0000256" key="12">
    <source>
        <dbReference type="RuleBase" id="RU365014"/>
    </source>
</evidence>
<dbReference type="FunFam" id="3.40.50.970:FF:000015">
    <property type="entry name" value="2-oxoisovalerate dehydrogenase subunit alpha"/>
    <property type="match status" value="1"/>
</dbReference>
<dbReference type="EC" id="1.2.4.4" evidence="12"/>
<dbReference type="OrthoDB" id="3845at2759"/>
<evidence type="ECO:0000256" key="9">
    <source>
        <dbReference type="ARBA" id="ARBA00037052"/>
    </source>
</evidence>
<comment type="similarity">
    <text evidence="3 12">Belongs to the BCKDHA family.</text>
</comment>
<comment type="function">
    <text evidence="12">The branched-chain alpha-keto dehydrogenase complex catalyzes the overall conversion of alpha-keto acids to acyl-CoA and CO(2). It contains multiple copies of three enzymatic components: branched-chain alpha-keto acid decarboxylase (E1), lipoamide acyltransferase (E2) and lipoamide dehydrogenase (E3).</text>
</comment>
<accession>A0A8J9ZTR5</accession>
<evidence type="ECO:0000256" key="11">
    <source>
        <dbReference type="ARBA" id="ARBA00051764"/>
    </source>
</evidence>
<comment type="function">
    <text evidence="9">Together with BCKDHB forms the heterotetrameric E1 subunit of the mitochondrial branched-chain alpha-ketoacid dehydrogenase (BCKD) complex. The BCKD complex catalyzes the multi-step oxidative decarboxylation of alpha-ketoacids derived from the branched-chain amino-acids valine, leucine and isoleucine producing CO2 and acyl-CoA which is subsequently utilized to produce energy. The E1 subunit catalyzes the first step with the decarboxylation of the alpha-ketoacid forming an enzyme-product intermediate. A reductive acylation mediated by the lipoylamide cofactor of E2 extracts the acyl group from the E1 active site for the next step of the reaction.</text>
</comment>
<evidence type="ECO:0000256" key="8">
    <source>
        <dbReference type="ARBA" id="ARBA00023128"/>
    </source>
</evidence>
<dbReference type="GO" id="GO:0046872">
    <property type="term" value="F:metal ion binding"/>
    <property type="evidence" value="ECO:0007669"/>
    <property type="project" value="UniProtKB-KW"/>
</dbReference>
<dbReference type="AlphaFoldDB" id="A0A8J9ZTR5"/>
<sequence length="463" mass="51726">MQTILSTSMAGARRMLWAVGKSLQEEVSVKESSTHLSFMQTSSGFTKRLGSTYTNAASFADDRPQFPGTGSKVRFTEKLDFLLPDTSPAIPVYRVIDRQGEILDPTQKPELPEDVILDMYRKMVLLNTFDAIMLNVQRQGRISFYMTNYGEEAAHMGSAAALDPADVIFGQYREAGVFLWRGFTLDDMMNQCFSTHQDVHKGRMVPINYGSRDINFVTMSSPLATQIPQAAGAAYAMRMSGKPLCVTCYFGDGASSEGDAHAGFNFAATLDCPLLFFCRNNGYAISTPTSEQYRGDGIASRAAGYGISTIRVDGNDVFAVYNATKAAREVCIKESKPMLIEAMTYRIGDHSTSDDSTTYRTTEEVHQFKQDSPITRLSTYLVKNGLWDPDKENAYREEAKSKVLEAFHGAKDRKKPPISDLMTDVYDRMPAHLERQAASMRRHVNMYSEQYPVQDFLEEDKAV</sequence>
<dbReference type="GO" id="GO:0003863">
    <property type="term" value="F:branched-chain 2-oxo acid dehydrogenase activity"/>
    <property type="evidence" value="ECO:0007669"/>
    <property type="project" value="UniProtKB-EC"/>
</dbReference>
<comment type="subcellular location">
    <subcellularLocation>
        <location evidence="2">Mitochondrion matrix</location>
    </subcellularLocation>
</comment>
<evidence type="ECO:0000256" key="10">
    <source>
        <dbReference type="ARBA" id="ARBA00047149"/>
    </source>
</evidence>
<proteinExistence type="inferred from homology"/>
<keyword evidence="12" id="KW-0786">Thiamine pyrophosphate</keyword>
<dbReference type="SUPFAM" id="SSF52518">
    <property type="entry name" value="Thiamin diphosphate-binding fold (THDP-binding)"/>
    <property type="match status" value="1"/>
</dbReference>
<dbReference type="GO" id="GO:0005759">
    <property type="term" value="C:mitochondrial matrix"/>
    <property type="evidence" value="ECO:0007669"/>
    <property type="project" value="UniProtKB-SubCell"/>
</dbReference>
<evidence type="ECO:0000256" key="2">
    <source>
        <dbReference type="ARBA" id="ARBA00004305"/>
    </source>
</evidence>
<keyword evidence="15" id="KW-1185">Reference proteome</keyword>
<evidence type="ECO:0000256" key="3">
    <source>
        <dbReference type="ARBA" id="ARBA00008646"/>
    </source>
</evidence>
<keyword evidence="7 12" id="KW-0560">Oxidoreductase</keyword>
<feature type="domain" description="Dehydrogenase E1 component" evidence="13">
    <location>
        <begin position="120"/>
        <end position="418"/>
    </location>
</feature>
<dbReference type="CDD" id="cd02000">
    <property type="entry name" value="TPP_E1_PDC_ADC_BCADC"/>
    <property type="match status" value="1"/>
</dbReference>
<keyword evidence="4" id="KW-0479">Metal-binding</keyword>
<keyword evidence="6" id="KW-0630">Potassium</keyword>
<gene>
    <name evidence="14" type="primary">BCKDHA</name>
    <name evidence="14" type="ORF">BLAG_LOCUS18149</name>
</gene>
<name>A0A8J9ZTR5_BRALA</name>
<dbReference type="InterPro" id="IPR029061">
    <property type="entry name" value="THDP-binding"/>
</dbReference>
<comment type="subunit">
    <text evidence="10">Heterotetramer of 2 alpha/BCKDHA and 2 beta chains/BCKDHB that forms the branched-chain alpha-keto acid decarboxylase (E1) component of the BCKD complex. The branched-chain alpha-ketoacid dehydrogenase is a large complex composed of three major building blocks E1, E2 and E3. It is organized around E2, a 24-meric cubic core composed of DBT, to which are associated 6 to 12 copies of E1, and approximately 6 copies of the dehydrogenase E3, a DLD dimer. Interacts with PPM1K.</text>
</comment>